<dbReference type="InterPro" id="IPR006665">
    <property type="entry name" value="OmpA-like"/>
</dbReference>
<dbReference type="Proteomes" id="UP000727907">
    <property type="component" value="Unassembled WGS sequence"/>
</dbReference>
<dbReference type="EMBL" id="JAHOPB010000001">
    <property type="protein sequence ID" value="MBU8872869.1"/>
    <property type="molecule type" value="Genomic_DNA"/>
</dbReference>
<gene>
    <name evidence="4" type="ORF">KQ910_03800</name>
</gene>
<evidence type="ECO:0000259" key="3">
    <source>
        <dbReference type="PROSITE" id="PS51123"/>
    </source>
</evidence>
<dbReference type="RefSeq" id="WP_216957149.1">
    <property type="nucleotide sequence ID" value="NZ_JAHOPB010000001.1"/>
</dbReference>
<comment type="caution">
    <text evidence="4">The sequence shown here is derived from an EMBL/GenBank/DDBJ whole genome shotgun (WGS) entry which is preliminary data.</text>
</comment>
<keyword evidence="1" id="KW-0472">Membrane</keyword>
<keyword evidence="2" id="KW-0732">Signal</keyword>
<feature type="signal peptide" evidence="2">
    <location>
        <begin position="1"/>
        <end position="21"/>
    </location>
</feature>
<feature type="domain" description="OmpA-like" evidence="3">
    <location>
        <begin position="30"/>
        <end position="145"/>
    </location>
</feature>
<accession>A0ABS6IGB3</accession>
<dbReference type="PANTHER" id="PTHR30329:SF21">
    <property type="entry name" value="LIPOPROTEIN YIAD-RELATED"/>
    <property type="match status" value="1"/>
</dbReference>
<proteinExistence type="predicted"/>
<organism evidence="4 5">
    <name type="scientific">Reyranella humidisoli</name>
    <dbReference type="NCBI Taxonomy" id="2849149"/>
    <lineage>
        <taxon>Bacteria</taxon>
        <taxon>Pseudomonadati</taxon>
        <taxon>Pseudomonadota</taxon>
        <taxon>Alphaproteobacteria</taxon>
        <taxon>Hyphomicrobiales</taxon>
        <taxon>Reyranellaceae</taxon>
        <taxon>Reyranella</taxon>
    </lineage>
</organism>
<evidence type="ECO:0000256" key="1">
    <source>
        <dbReference type="PROSITE-ProRule" id="PRU00473"/>
    </source>
</evidence>
<sequence length="145" mass="15426">MKRIGALLAGGILLAATPSFAQTVGTCPRGGGSSQPQPVRILFDLNSSHLRQAEKPAIAQAVKIAKDRQVSAVCLIGHTDKLGDKAYNLKLARARAQTVAAEMIRDGYPAKNITIVADPEAFGNMSFGSDNASDIDRKVTIFYAR</sequence>
<dbReference type="CDD" id="cd07185">
    <property type="entry name" value="OmpA_C-like"/>
    <property type="match status" value="1"/>
</dbReference>
<feature type="chain" id="PRO_5046465230" evidence="2">
    <location>
        <begin position="22"/>
        <end position="145"/>
    </location>
</feature>
<evidence type="ECO:0000313" key="4">
    <source>
        <dbReference type="EMBL" id="MBU8872869.1"/>
    </source>
</evidence>
<protein>
    <submittedName>
        <fullName evidence="4">OmpA family protein</fullName>
    </submittedName>
</protein>
<name>A0ABS6IGB3_9HYPH</name>
<dbReference type="InterPro" id="IPR050330">
    <property type="entry name" value="Bact_OuterMem_StrucFunc"/>
</dbReference>
<dbReference type="PANTHER" id="PTHR30329">
    <property type="entry name" value="STATOR ELEMENT OF FLAGELLAR MOTOR COMPLEX"/>
    <property type="match status" value="1"/>
</dbReference>
<keyword evidence="5" id="KW-1185">Reference proteome</keyword>
<evidence type="ECO:0000256" key="2">
    <source>
        <dbReference type="SAM" id="SignalP"/>
    </source>
</evidence>
<reference evidence="4 5" key="1">
    <citation type="submission" date="2021-06" db="EMBL/GenBank/DDBJ databases">
        <authorList>
            <person name="Lee D.H."/>
        </authorList>
    </citation>
    <scope>NUCLEOTIDE SEQUENCE [LARGE SCALE GENOMIC DNA]</scope>
    <source>
        <strain evidence="4 5">MMS21-HV4-11</strain>
    </source>
</reference>
<dbReference type="PROSITE" id="PS51123">
    <property type="entry name" value="OMPA_2"/>
    <property type="match status" value="1"/>
</dbReference>
<dbReference type="Pfam" id="PF00691">
    <property type="entry name" value="OmpA"/>
    <property type="match status" value="1"/>
</dbReference>
<evidence type="ECO:0000313" key="5">
    <source>
        <dbReference type="Proteomes" id="UP000727907"/>
    </source>
</evidence>